<dbReference type="AlphaFoldDB" id="A0A087CMD9"/>
<comment type="caution">
    <text evidence="5">The sequence shown here is derived from an EMBL/GenBank/DDBJ whole genome shotgun (WGS) entry which is preliminary data.</text>
</comment>
<dbReference type="Proteomes" id="UP000028984">
    <property type="component" value="Unassembled WGS sequence"/>
</dbReference>
<evidence type="ECO:0000313" key="5">
    <source>
        <dbReference type="EMBL" id="KFI84439.1"/>
    </source>
</evidence>
<dbReference type="OrthoDB" id="9782542at2"/>
<evidence type="ECO:0000256" key="3">
    <source>
        <dbReference type="SAM" id="Phobius"/>
    </source>
</evidence>
<dbReference type="eggNOG" id="COG1316">
    <property type="taxonomic scope" value="Bacteria"/>
</dbReference>
<gene>
    <name evidence="5" type="ORF">BREU_1212</name>
</gene>
<dbReference type="EMBL" id="JGZK01000017">
    <property type="protein sequence ID" value="KFI84439.1"/>
    <property type="molecule type" value="Genomic_DNA"/>
</dbReference>
<dbReference type="STRING" id="1437610.BREU_1212"/>
<evidence type="ECO:0000313" key="6">
    <source>
        <dbReference type="Proteomes" id="UP000028984"/>
    </source>
</evidence>
<protein>
    <submittedName>
        <fullName evidence="5">Transcriptional regulator, LytR family</fullName>
    </submittedName>
</protein>
<dbReference type="NCBIfam" id="TIGR00350">
    <property type="entry name" value="lytR_cpsA_psr"/>
    <property type="match status" value="1"/>
</dbReference>
<keyword evidence="3" id="KW-1133">Transmembrane helix</keyword>
<proteinExistence type="inferred from homology"/>
<name>A0A087CMD9_9BIFI</name>
<feature type="compositionally biased region" description="Low complexity" evidence="2">
    <location>
        <begin position="387"/>
        <end position="437"/>
    </location>
</feature>
<evidence type="ECO:0000256" key="2">
    <source>
        <dbReference type="SAM" id="MobiDB-lite"/>
    </source>
</evidence>
<dbReference type="InterPro" id="IPR050922">
    <property type="entry name" value="LytR/CpsA/Psr_CW_biosynth"/>
</dbReference>
<organism evidence="5 6">
    <name type="scientific">Bifidobacterium reuteri DSM 23975</name>
    <dbReference type="NCBI Taxonomy" id="1437610"/>
    <lineage>
        <taxon>Bacteria</taxon>
        <taxon>Bacillati</taxon>
        <taxon>Actinomycetota</taxon>
        <taxon>Actinomycetes</taxon>
        <taxon>Bifidobacteriales</taxon>
        <taxon>Bifidobacteriaceae</taxon>
        <taxon>Bifidobacterium</taxon>
    </lineage>
</organism>
<dbReference type="Gene3D" id="3.40.630.190">
    <property type="entry name" value="LCP protein"/>
    <property type="match status" value="1"/>
</dbReference>
<dbReference type="PANTHER" id="PTHR33392">
    <property type="entry name" value="POLYISOPRENYL-TEICHOIC ACID--PEPTIDOGLYCAN TEICHOIC ACID TRANSFERASE TAGU"/>
    <property type="match status" value="1"/>
</dbReference>
<keyword evidence="3" id="KW-0472">Membrane</keyword>
<accession>A0A087CMD9</accession>
<sequence length="492" mass="51964">MVMARRSAHGSRPVPNLGWQRVQGPHHTGAYRVSRTGAKVTSLVVLAVLAFFGTFAGVTWADLSNTVEQQGVDLLPQKTASGKKTESLPVDPYAKSAIDILLIGQDTRDGDGNAAVGGDDADLASLHNADTTMILHISADRKFVDLVSIPRDLIVTTPGCETSNGTMYAQSEVMFNSIFPNAYAQGGDIASAASCTVAEVNYLSGLNIQQFMVVDFSGLSNMIDAIGGVDICIPTYTRDGYTGIELGRGMHHLDGQTATQFARMRHGAGTDGSDTMRTTRQQYLIRRVINTVLSKNMVTQSGQLYQLAKAALKSVQMSQGLADAATLAGLAASMKDFDMNRLYSQTIPITEYIYDPNRSQLADGAEDVWKKLREDKPLVEEATSTESTDSANGSDAGSDAADTGSSADTGTSTDAGTSTDSGTADTSGSDTSDGSTYDAATDTYKMADGTIIDAATGGIIDPETGAIKSQVTGQYIGLAARYIEVTYCGVKY</sequence>
<comment type="similarity">
    <text evidence="1">Belongs to the LytR/CpsA/Psr (LCP) family.</text>
</comment>
<dbReference type="Pfam" id="PF03816">
    <property type="entry name" value="LytR_cpsA_psr"/>
    <property type="match status" value="1"/>
</dbReference>
<dbReference type="PANTHER" id="PTHR33392:SF6">
    <property type="entry name" value="POLYISOPRENYL-TEICHOIC ACID--PEPTIDOGLYCAN TEICHOIC ACID TRANSFERASE TAGU"/>
    <property type="match status" value="1"/>
</dbReference>
<feature type="region of interest" description="Disordered" evidence="2">
    <location>
        <begin position="1"/>
        <end position="23"/>
    </location>
</feature>
<keyword evidence="6" id="KW-1185">Reference proteome</keyword>
<feature type="region of interest" description="Disordered" evidence="2">
    <location>
        <begin position="378"/>
        <end position="437"/>
    </location>
</feature>
<feature type="domain" description="Cell envelope-related transcriptional attenuator" evidence="4">
    <location>
        <begin position="128"/>
        <end position="292"/>
    </location>
</feature>
<reference evidence="5 6" key="1">
    <citation type="submission" date="2014-03" db="EMBL/GenBank/DDBJ databases">
        <title>Genomics of Bifidobacteria.</title>
        <authorList>
            <person name="Ventura M."/>
            <person name="Milani C."/>
            <person name="Lugli G.A."/>
        </authorList>
    </citation>
    <scope>NUCLEOTIDE SEQUENCE [LARGE SCALE GENOMIC DNA]</scope>
    <source>
        <strain evidence="5 6">DSM 23975</strain>
    </source>
</reference>
<evidence type="ECO:0000259" key="4">
    <source>
        <dbReference type="Pfam" id="PF03816"/>
    </source>
</evidence>
<feature type="transmembrane region" description="Helical" evidence="3">
    <location>
        <begin position="40"/>
        <end position="61"/>
    </location>
</feature>
<dbReference type="InterPro" id="IPR004474">
    <property type="entry name" value="LytR_CpsA_psr"/>
</dbReference>
<keyword evidence="3" id="KW-0812">Transmembrane</keyword>
<evidence type="ECO:0000256" key="1">
    <source>
        <dbReference type="ARBA" id="ARBA00006068"/>
    </source>
</evidence>